<accession>A0A344A2U7</accession>
<proteinExistence type="inferred from homology"/>
<keyword evidence="5" id="KW-1278">Translocase</keyword>
<geneLocation type="mitochondrion" evidence="12"/>
<keyword evidence="7" id="KW-0520">NAD</keyword>
<evidence type="ECO:0000256" key="1">
    <source>
        <dbReference type="ARBA" id="ARBA00004141"/>
    </source>
</evidence>
<protein>
    <recommendedName>
        <fullName evidence="3">NADH-ubiquinone oxidoreductase chain 4L</fullName>
    </recommendedName>
    <alternativeName>
        <fullName evidence="9">NADH dehydrogenase subunit 4L</fullName>
    </alternativeName>
</protein>
<keyword evidence="4 11" id="KW-0812">Transmembrane</keyword>
<feature type="transmembrane region" description="Helical" evidence="11">
    <location>
        <begin position="29"/>
        <end position="50"/>
    </location>
</feature>
<comment type="catalytic activity">
    <reaction evidence="10">
        <text>a ubiquinone + NADH + 5 H(+)(in) = a ubiquinol + NAD(+) + 4 H(+)(out)</text>
        <dbReference type="Rhea" id="RHEA:29091"/>
        <dbReference type="Rhea" id="RHEA-COMP:9565"/>
        <dbReference type="Rhea" id="RHEA-COMP:9566"/>
        <dbReference type="ChEBI" id="CHEBI:15378"/>
        <dbReference type="ChEBI" id="CHEBI:16389"/>
        <dbReference type="ChEBI" id="CHEBI:17976"/>
        <dbReference type="ChEBI" id="CHEBI:57540"/>
        <dbReference type="ChEBI" id="CHEBI:57945"/>
        <dbReference type="EC" id="7.1.1.2"/>
    </reaction>
</comment>
<evidence type="ECO:0000256" key="7">
    <source>
        <dbReference type="ARBA" id="ARBA00023027"/>
    </source>
</evidence>
<dbReference type="Pfam" id="PF00420">
    <property type="entry name" value="Oxidored_q2"/>
    <property type="match status" value="1"/>
</dbReference>
<reference evidence="12" key="1">
    <citation type="submission" date="2018-02" db="EMBL/GenBank/DDBJ databases">
        <title>Resolving the psyllid tree of life: Phylogenomic analysis of the superfamily Psylloidea (Hemiptera).</title>
        <authorList>
            <person name="Percy D.M."/>
            <person name="Sveinsson S."/>
            <person name="Lemmon A.R."/>
            <person name="Lemmon E.M."/>
            <person name="Ouvrard D."/>
            <person name="Burckhardt D."/>
        </authorList>
    </citation>
    <scope>NUCLEOTIDE SEQUENCE</scope>
    <source>
        <strain evidence="12">DP2.idba.122_circ</strain>
    </source>
</reference>
<evidence type="ECO:0000256" key="10">
    <source>
        <dbReference type="ARBA" id="ARBA00049551"/>
    </source>
</evidence>
<dbReference type="GO" id="GO:0016020">
    <property type="term" value="C:membrane"/>
    <property type="evidence" value="ECO:0007669"/>
    <property type="project" value="UniProtKB-SubCell"/>
</dbReference>
<name>A0A344A2U7_TRIEB</name>
<sequence length="95" mass="11403">MLIYFSYLFMFYFGMVSFFSIRTHILMMLLMLEFLNLTIIMMIINFMIYFSFDEMIIVYLLIFMVCEAVMGLIMLTLCVRTHGNDYFKSMSLLVC</sequence>
<dbReference type="AlphaFoldDB" id="A0A344A2U7"/>
<evidence type="ECO:0000256" key="2">
    <source>
        <dbReference type="ARBA" id="ARBA00010519"/>
    </source>
</evidence>
<keyword evidence="8 11" id="KW-0472">Membrane</keyword>
<dbReference type="Gene3D" id="1.10.287.3510">
    <property type="match status" value="1"/>
</dbReference>
<evidence type="ECO:0000256" key="4">
    <source>
        <dbReference type="ARBA" id="ARBA00022692"/>
    </source>
</evidence>
<comment type="similarity">
    <text evidence="2">Belongs to the complex I subunit 4L family.</text>
</comment>
<evidence type="ECO:0000256" key="6">
    <source>
        <dbReference type="ARBA" id="ARBA00022989"/>
    </source>
</evidence>
<keyword evidence="6 11" id="KW-1133">Transmembrane helix</keyword>
<feature type="transmembrane region" description="Helical" evidence="11">
    <location>
        <begin position="6"/>
        <end position="22"/>
    </location>
</feature>
<evidence type="ECO:0000256" key="3">
    <source>
        <dbReference type="ARBA" id="ARBA00016612"/>
    </source>
</evidence>
<evidence type="ECO:0000256" key="9">
    <source>
        <dbReference type="ARBA" id="ARBA00031586"/>
    </source>
</evidence>
<feature type="transmembrane region" description="Helical" evidence="11">
    <location>
        <begin position="56"/>
        <end position="79"/>
    </location>
</feature>
<organism evidence="12">
    <name type="scientific">Trioza erytreae</name>
    <name type="common">African citrus psyllid</name>
    <name type="synonym">Aleurodes erytreae</name>
    <dbReference type="NCBI Taxonomy" id="1778831"/>
    <lineage>
        <taxon>Eukaryota</taxon>
        <taxon>Metazoa</taxon>
        <taxon>Ecdysozoa</taxon>
        <taxon>Arthropoda</taxon>
        <taxon>Hexapoda</taxon>
        <taxon>Insecta</taxon>
        <taxon>Pterygota</taxon>
        <taxon>Neoptera</taxon>
        <taxon>Paraneoptera</taxon>
        <taxon>Hemiptera</taxon>
        <taxon>Sternorrhyncha</taxon>
        <taxon>Psylloidea</taxon>
        <taxon>Triozidae</taxon>
        <taxon>Trioza</taxon>
    </lineage>
</organism>
<keyword evidence="12" id="KW-0496">Mitochondrion</keyword>
<dbReference type="InterPro" id="IPR039428">
    <property type="entry name" value="NUOK/Mnh_C1-like"/>
</dbReference>
<evidence type="ECO:0000256" key="11">
    <source>
        <dbReference type="SAM" id="Phobius"/>
    </source>
</evidence>
<dbReference type="GO" id="GO:0008137">
    <property type="term" value="F:NADH dehydrogenase (ubiquinone) activity"/>
    <property type="evidence" value="ECO:0007669"/>
    <property type="project" value="UniProtKB-EC"/>
</dbReference>
<evidence type="ECO:0000313" key="12">
    <source>
        <dbReference type="EMBL" id="AWU49088.1"/>
    </source>
</evidence>
<gene>
    <name evidence="12" type="primary">nad4l</name>
</gene>
<comment type="subcellular location">
    <subcellularLocation>
        <location evidence="1">Membrane</location>
        <topology evidence="1">Multi-pass membrane protein</topology>
    </subcellularLocation>
</comment>
<evidence type="ECO:0000256" key="8">
    <source>
        <dbReference type="ARBA" id="ARBA00023136"/>
    </source>
</evidence>
<dbReference type="EMBL" id="MG989238">
    <property type="protein sequence ID" value="AWU49088.1"/>
    <property type="molecule type" value="Genomic_DNA"/>
</dbReference>
<evidence type="ECO:0000256" key="5">
    <source>
        <dbReference type="ARBA" id="ARBA00022967"/>
    </source>
</evidence>